<dbReference type="GeneTree" id="ENSGT00940000158655"/>
<comment type="caution">
    <text evidence="8">Lacks conserved residue(s) required for the propagation of feature annotation.</text>
</comment>
<dbReference type="AlphaFoldDB" id="A0A8K9WU78"/>
<evidence type="ECO:0000256" key="8">
    <source>
        <dbReference type="RuleBase" id="RU060637"/>
    </source>
</evidence>
<dbReference type="Ensembl" id="ENSOMYT00000124755.1">
    <property type="protein sequence ID" value="ENSOMYP00000123381.1"/>
    <property type="gene ID" value="ENSOMYG00000050404.1"/>
</dbReference>
<keyword evidence="4 8" id="KW-0812">Transmembrane</keyword>
<evidence type="ECO:0000313" key="10">
    <source>
        <dbReference type="Proteomes" id="UP000694395"/>
    </source>
</evidence>
<feature type="transmembrane region" description="Helical" evidence="8">
    <location>
        <begin position="128"/>
        <end position="150"/>
    </location>
</feature>
<reference evidence="9" key="2">
    <citation type="submission" date="2025-08" db="UniProtKB">
        <authorList>
            <consortium name="Ensembl"/>
        </authorList>
    </citation>
    <scope>IDENTIFICATION</scope>
</reference>
<evidence type="ECO:0000256" key="5">
    <source>
        <dbReference type="ARBA" id="ARBA00022949"/>
    </source>
</evidence>
<organism evidence="9 10">
    <name type="scientific">Oncorhynchus mykiss</name>
    <name type="common">Rainbow trout</name>
    <name type="synonym">Salmo gairdneri</name>
    <dbReference type="NCBI Taxonomy" id="8022"/>
    <lineage>
        <taxon>Eukaryota</taxon>
        <taxon>Metazoa</taxon>
        <taxon>Chordata</taxon>
        <taxon>Craniata</taxon>
        <taxon>Vertebrata</taxon>
        <taxon>Euteleostomi</taxon>
        <taxon>Actinopterygii</taxon>
        <taxon>Neopterygii</taxon>
        <taxon>Teleostei</taxon>
        <taxon>Protacanthopterygii</taxon>
        <taxon>Salmoniformes</taxon>
        <taxon>Salmonidae</taxon>
        <taxon>Salmoninae</taxon>
        <taxon>Oncorhynchus</taxon>
    </lineage>
</organism>
<evidence type="ECO:0000256" key="1">
    <source>
        <dbReference type="ARBA" id="ARBA00008295"/>
    </source>
</evidence>
<dbReference type="InterPro" id="IPR017974">
    <property type="entry name" value="Claudin_CS"/>
</dbReference>
<sequence>MATALQTGGFDRQGHVVTSVYTYKGLWQNCETGTSGFTECRPLYRILGFSGTFQAVRTLTVVGIVLGVIGAMIALFSLKCYKMGSICAIAGASIYANPIVASFMMTAYNPNYGGGIGKGMGGNMMQSQGFGIDSFLLLGGIPKCMAFRGLQPDKSTVRLPEICNTAQLNAACARTDDTTRKKK</sequence>
<feature type="transmembrane region" description="Helical" evidence="8">
    <location>
        <begin position="85"/>
        <end position="108"/>
    </location>
</feature>
<keyword evidence="7 8" id="KW-0472">Membrane</keyword>
<keyword evidence="2 8" id="KW-0796">Tight junction</keyword>
<proteinExistence type="inferred from homology"/>
<dbReference type="GO" id="GO:0005923">
    <property type="term" value="C:bicellular tight junction"/>
    <property type="evidence" value="ECO:0007669"/>
    <property type="project" value="UniProtKB-SubCell"/>
</dbReference>
<name>A0A8K9WU78_ONCMY</name>
<evidence type="ECO:0000256" key="2">
    <source>
        <dbReference type="ARBA" id="ARBA00022427"/>
    </source>
</evidence>
<evidence type="ECO:0000313" key="9">
    <source>
        <dbReference type="Ensembl" id="ENSOMYP00000123381.1"/>
    </source>
</evidence>
<comment type="similarity">
    <text evidence="1 8">Belongs to the claudin family.</text>
</comment>
<dbReference type="PROSITE" id="PS01346">
    <property type="entry name" value="CLAUDIN"/>
    <property type="match status" value="1"/>
</dbReference>
<feature type="transmembrane region" description="Helical" evidence="8">
    <location>
        <begin position="59"/>
        <end position="78"/>
    </location>
</feature>
<dbReference type="GO" id="GO:0005198">
    <property type="term" value="F:structural molecule activity"/>
    <property type="evidence" value="ECO:0007669"/>
    <property type="project" value="InterPro"/>
</dbReference>
<comment type="function">
    <text evidence="8">Claudins function as major constituents of the tight junction complexes that regulate the permeability of epithelia.</text>
</comment>
<evidence type="ECO:0000256" key="4">
    <source>
        <dbReference type="ARBA" id="ARBA00022692"/>
    </source>
</evidence>
<accession>A0A8K9WU78</accession>
<keyword evidence="5 8" id="KW-0965">Cell junction</keyword>
<reference evidence="9" key="1">
    <citation type="submission" date="2020-07" db="EMBL/GenBank/DDBJ databases">
        <title>A long reads based de novo assembly of the rainbow trout Arlee double haploid line genome.</title>
        <authorList>
            <person name="Gao G."/>
            <person name="Palti Y."/>
        </authorList>
    </citation>
    <scope>NUCLEOTIDE SEQUENCE [LARGE SCALE GENOMIC DNA]</scope>
</reference>
<evidence type="ECO:0000256" key="6">
    <source>
        <dbReference type="ARBA" id="ARBA00022989"/>
    </source>
</evidence>
<comment type="subcellular location">
    <subcellularLocation>
        <location evidence="8">Cell junction</location>
        <location evidence="8">Tight junction</location>
    </subcellularLocation>
    <subcellularLocation>
        <location evidence="8">Cell membrane</location>
        <topology evidence="8">Multi-pass membrane protein</topology>
    </subcellularLocation>
</comment>
<keyword evidence="10" id="KW-1185">Reference proteome</keyword>
<dbReference type="InterPro" id="IPR004031">
    <property type="entry name" value="PMP22/EMP/MP20/Claudin"/>
</dbReference>
<evidence type="ECO:0000256" key="3">
    <source>
        <dbReference type="ARBA" id="ARBA00022475"/>
    </source>
</evidence>
<reference evidence="9" key="3">
    <citation type="submission" date="2025-09" db="UniProtKB">
        <authorList>
            <consortium name="Ensembl"/>
        </authorList>
    </citation>
    <scope>IDENTIFICATION</scope>
</reference>
<dbReference type="Proteomes" id="UP000694395">
    <property type="component" value="Chromosome 8"/>
</dbReference>
<dbReference type="Pfam" id="PF00822">
    <property type="entry name" value="PMP22_Claudin"/>
    <property type="match status" value="1"/>
</dbReference>
<keyword evidence="6 8" id="KW-1133">Transmembrane helix</keyword>
<dbReference type="InterPro" id="IPR006187">
    <property type="entry name" value="Claudin"/>
</dbReference>
<keyword evidence="3 8" id="KW-1003">Cell membrane</keyword>
<dbReference type="GO" id="GO:0005886">
    <property type="term" value="C:plasma membrane"/>
    <property type="evidence" value="ECO:0007669"/>
    <property type="project" value="UniProtKB-SubCell"/>
</dbReference>
<protein>
    <recommendedName>
        <fullName evidence="8">Claudin</fullName>
    </recommendedName>
</protein>
<evidence type="ECO:0000256" key="7">
    <source>
        <dbReference type="ARBA" id="ARBA00023136"/>
    </source>
</evidence>
<dbReference type="PANTHER" id="PTHR12002">
    <property type="entry name" value="CLAUDIN"/>
    <property type="match status" value="1"/>
</dbReference>
<dbReference type="Gene3D" id="1.20.140.150">
    <property type="match status" value="1"/>
</dbReference>